<evidence type="ECO:0000313" key="1">
    <source>
        <dbReference type="EnsemblPlants" id="AVESA.00010b.r2.4AG0615960.1.CDS.1"/>
    </source>
</evidence>
<reference evidence="1" key="2">
    <citation type="submission" date="2025-09" db="UniProtKB">
        <authorList>
            <consortium name="EnsemblPlants"/>
        </authorList>
    </citation>
    <scope>IDENTIFICATION</scope>
</reference>
<reference evidence="1" key="1">
    <citation type="submission" date="2021-05" db="EMBL/GenBank/DDBJ databases">
        <authorList>
            <person name="Scholz U."/>
            <person name="Mascher M."/>
            <person name="Fiebig A."/>
        </authorList>
    </citation>
    <scope>NUCLEOTIDE SEQUENCE [LARGE SCALE GENOMIC DNA]</scope>
</reference>
<sequence>MARPSRLVQQASVILLATLFLGSSSAQPVPAPQPPAPAPAPAPGTLCIPHERDALLAVKAGLTDPGNYLSSWRAEDDCCQWMGVGCSNRTGHVINLEINSYTATDIPFARGAIGGNISSSLLSLRHLRYLDLSWNDFGGKPIPEFIGSLESLTDLVLTSSSFGGRIPPQLGNLSNLISLDLSNQSGSCYSPDLAWVSNLRKLQYLHMSTVDLRAAVDWAQAVSMLPSLVTLELISCGLQNTMPPPLQSNLTSLESIDLDSNSFNSSFGAKYLLWDLPNVQHFSMFSCGIRGPIPSAAGNLTSVQSLFLHGNNFVGMVPSTFKKLERLQVLKLSENFISGSIQDLLHILPADELQELYLDDNNLTGSIPPQLDQFSSLSTLWLSNNKISGEIPVGIRGLQNLKELWLDSNNLNGTVTQDHFTNLTSLQVLWLSGNSLTMLVNNTWNTPFQLTSAGFRSCILGPQFPAWIMQPTLNTLDISNTGINDSIPAQFWISMYSVRVLDLSENQIVGSLPTFFLFGGLEAVILDISSNHLVGPIPTLPKNLAYLDLSGNNLSGTLPSDIGAPALDILMLFNNSFSGSIPCSLFELQQLEFLDLSDNQLNGTLPDCPRASNTSSITMLNLNTNNLYGEFPSFLQRSKELKFLDLAYNKFSGSLPTWIGSKLPYLAFLRLRSNMFSGGIPDELTRMKGLQYLDIASNNISGNIPLSLGNLIAMAHTPDEQGALFKIVTFGLVSVYRYTNAYTDSLSVVTKGQQLEYTTGIAYMVNIDLSCNSLTGQIPEEIGMLVALKSLNLSWNHLSGIIPQTIGELQAVESFDLSHNELSGEIPTSLADLTSLAHLNLSYNNLTGTIPSGNQLRTLDDQASIYIGNPGLCGPPVSRNCSGNGTTPQHGGMSDVLSLYLGIGTGFVAGLWVVFCGFLFKRNWRIRCFLLSDRVYDWVYLKVMLSWASLTRKNQ</sequence>
<keyword evidence="2" id="KW-1185">Reference proteome</keyword>
<accession>A0ACD5WGP8</accession>
<dbReference type="EnsemblPlants" id="AVESA.00010b.r2.4AG0615960.1">
    <property type="protein sequence ID" value="AVESA.00010b.r2.4AG0615960.1.CDS.1"/>
    <property type="gene ID" value="AVESA.00010b.r2.4AG0615960"/>
</dbReference>
<proteinExistence type="predicted"/>
<evidence type="ECO:0000313" key="2">
    <source>
        <dbReference type="Proteomes" id="UP001732700"/>
    </source>
</evidence>
<organism evidence="1 2">
    <name type="scientific">Avena sativa</name>
    <name type="common">Oat</name>
    <dbReference type="NCBI Taxonomy" id="4498"/>
    <lineage>
        <taxon>Eukaryota</taxon>
        <taxon>Viridiplantae</taxon>
        <taxon>Streptophyta</taxon>
        <taxon>Embryophyta</taxon>
        <taxon>Tracheophyta</taxon>
        <taxon>Spermatophyta</taxon>
        <taxon>Magnoliopsida</taxon>
        <taxon>Liliopsida</taxon>
        <taxon>Poales</taxon>
        <taxon>Poaceae</taxon>
        <taxon>BOP clade</taxon>
        <taxon>Pooideae</taxon>
        <taxon>Poodae</taxon>
        <taxon>Poeae</taxon>
        <taxon>Poeae Chloroplast Group 1 (Aveneae type)</taxon>
        <taxon>Aveninae</taxon>
        <taxon>Avena</taxon>
    </lineage>
</organism>
<protein>
    <submittedName>
        <fullName evidence="1">Uncharacterized protein</fullName>
    </submittedName>
</protein>
<dbReference type="Proteomes" id="UP001732700">
    <property type="component" value="Chromosome 4A"/>
</dbReference>
<name>A0ACD5WGP8_AVESA</name>